<keyword evidence="5" id="KW-1185">Reference proteome</keyword>
<dbReference type="InterPro" id="IPR000916">
    <property type="entry name" value="Bet_v_I/MLP"/>
</dbReference>
<comment type="subcellular location">
    <subcellularLocation>
        <location evidence="1">Nucleus</location>
    </subcellularLocation>
</comment>
<gene>
    <name evidence="4" type="primary">gb14510</name>
    <name evidence="4" type="ORF">PR202_gb14510</name>
</gene>
<reference evidence="4" key="1">
    <citation type="journal article" date="2018" name="DNA Res.">
        <title>Multiple hybrid de novo genome assembly of finger millet, an orphan allotetraploid crop.</title>
        <authorList>
            <person name="Hatakeyama M."/>
            <person name="Aluri S."/>
            <person name="Balachadran M.T."/>
            <person name="Sivarajan S.R."/>
            <person name="Patrignani A."/>
            <person name="Gruter S."/>
            <person name="Poveda L."/>
            <person name="Shimizu-Inatsugi R."/>
            <person name="Baeten J."/>
            <person name="Francoijs K.J."/>
            <person name="Nataraja K.N."/>
            <person name="Reddy Y.A.N."/>
            <person name="Phadnis S."/>
            <person name="Ravikumar R.L."/>
            <person name="Schlapbach R."/>
            <person name="Sreeman S.M."/>
            <person name="Shimizu K.K."/>
        </authorList>
    </citation>
    <scope>NUCLEOTIDE SEQUENCE</scope>
</reference>
<dbReference type="Pfam" id="PF00407">
    <property type="entry name" value="Bet_v_1"/>
    <property type="match status" value="1"/>
</dbReference>
<name>A0AAV5EVM2_ELECO</name>
<accession>A0AAV5EVM2</accession>
<evidence type="ECO:0000313" key="5">
    <source>
        <dbReference type="Proteomes" id="UP001054889"/>
    </source>
</evidence>
<dbReference type="GO" id="GO:0009738">
    <property type="term" value="P:abscisic acid-activated signaling pathway"/>
    <property type="evidence" value="ECO:0007669"/>
    <property type="project" value="TreeGrafter"/>
</dbReference>
<dbReference type="PANTHER" id="PTHR31213">
    <property type="entry name" value="OS08G0374000 PROTEIN-RELATED"/>
    <property type="match status" value="1"/>
</dbReference>
<feature type="domain" description="Bet v I/Major latex protein" evidence="3">
    <location>
        <begin position="50"/>
        <end position="170"/>
    </location>
</feature>
<dbReference type="GO" id="GO:0038023">
    <property type="term" value="F:signaling receptor activity"/>
    <property type="evidence" value="ECO:0007669"/>
    <property type="project" value="TreeGrafter"/>
</dbReference>
<dbReference type="CDD" id="cd07816">
    <property type="entry name" value="Bet_v1-like"/>
    <property type="match status" value="1"/>
</dbReference>
<dbReference type="PANTHER" id="PTHR31213:SF23">
    <property type="entry name" value="OS04G0593400 PROTEIN"/>
    <property type="match status" value="1"/>
</dbReference>
<comment type="caution">
    <text evidence="4">The sequence shown here is derived from an EMBL/GenBank/DDBJ whole genome shotgun (WGS) entry which is preliminary data.</text>
</comment>
<sequence>MRCFGSSIFYLYSFTLGSAKSRTIRQSTSSSEFLGVIATAECKMKESNSHELVTDVPASELWKIYNGLGFVQLFHQLLPHVLQNIEVIRGDGSVGTVIKVTVLPPGNSSPITYTEEFVKIDNKNYVKETLAIEGEVLNLGFIKYGVRLEIIDKGPCSSVIKSSVVYEFDDGRPELEAAAGTTHLAVAARAIAEYLKKHEASEASC</sequence>
<dbReference type="GO" id="GO:0006952">
    <property type="term" value="P:defense response"/>
    <property type="evidence" value="ECO:0007669"/>
    <property type="project" value="InterPro"/>
</dbReference>
<dbReference type="GO" id="GO:0005634">
    <property type="term" value="C:nucleus"/>
    <property type="evidence" value="ECO:0007669"/>
    <property type="project" value="UniProtKB-SubCell"/>
</dbReference>
<evidence type="ECO:0000256" key="2">
    <source>
        <dbReference type="ARBA" id="ARBA00009744"/>
    </source>
</evidence>
<reference evidence="4" key="2">
    <citation type="submission" date="2021-12" db="EMBL/GenBank/DDBJ databases">
        <title>Resequencing data analysis of finger millet.</title>
        <authorList>
            <person name="Hatakeyama M."/>
            <person name="Aluri S."/>
            <person name="Balachadran M.T."/>
            <person name="Sivarajan S.R."/>
            <person name="Poveda L."/>
            <person name="Shimizu-Inatsugi R."/>
            <person name="Schlapbach R."/>
            <person name="Sreeman S.M."/>
            <person name="Shimizu K.K."/>
        </authorList>
    </citation>
    <scope>NUCLEOTIDE SEQUENCE</scope>
</reference>
<dbReference type="GO" id="GO:0004864">
    <property type="term" value="F:protein phosphatase inhibitor activity"/>
    <property type="evidence" value="ECO:0007669"/>
    <property type="project" value="TreeGrafter"/>
</dbReference>
<evidence type="ECO:0000259" key="3">
    <source>
        <dbReference type="Pfam" id="PF00407"/>
    </source>
</evidence>
<dbReference type="GO" id="GO:0005737">
    <property type="term" value="C:cytoplasm"/>
    <property type="evidence" value="ECO:0007669"/>
    <property type="project" value="TreeGrafter"/>
</dbReference>
<dbReference type="Gene3D" id="3.30.530.20">
    <property type="match status" value="1"/>
</dbReference>
<dbReference type="InterPro" id="IPR023393">
    <property type="entry name" value="START-like_dom_sf"/>
</dbReference>
<dbReference type="GO" id="GO:0010427">
    <property type="term" value="F:abscisic acid binding"/>
    <property type="evidence" value="ECO:0007669"/>
    <property type="project" value="TreeGrafter"/>
</dbReference>
<evidence type="ECO:0000313" key="4">
    <source>
        <dbReference type="EMBL" id="GJN26569.1"/>
    </source>
</evidence>
<dbReference type="Proteomes" id="UP001054889">
    <property type="component" value="Unassembled WGS sequence"/>
</dbReference>
<dbReference type="AlphaFoldDB" id="A0AAV5EVM2"/>
<dbReference type="EMBL" id="BQKI01000079">
    <property type="protein sequence ID" value="GJN26569.1"/>
    <property type="molecule type" value="Genomic_DNA"/>
</dbReference>
<proteinExistence type="inferred from homology"/>
<comment type="similarity">
    <text evidence="2">Belongs to the BetVI family.</text>
</comment>
<evidence type="ECO:0000256" key="1">
    <source>
        <dbReference type="ARBA" id="ARBA00004123"/>
    </source>
</evidence>
<dbReference type="SUPFAM" id="SSF55961">
    <property type="entry name" value="Bet v1-like"/>
    <property type="match status" value="1"/>
</dbReference>
<organism evidence="4 5">
    <name type="scientific">Eleusine coracana subsp. coracana</name>
    <dbReference type="NCBI Taxonomy" id="191504"/>
    <lineage>
        <taxon>Eukaryota</taxon>
        <taxon>Viridiplantae</taxon>
        <taxon>Streptophyta</taxon>
        <taxon>Embryophyta</taxon>
        <taxon>Tracheophyta</taxon>
        <taxon>Spermatophyta</taxon>
        <taxon>Magnoliopsida</taxon>
        <taxon>Liliopsida</taxon>
        <taxon>Poales</taxon>
        <taxon>Poaceae</taxon>
        <taxon>PACMAD clade</taxon>
        <taxon>Chloridoideae</taxon>
        <taxon>Cynodonteae</taxon>
        <taxon>Eleusininae</taxon>
        <taxon>Eleusine</taxon>
    </lineage>
</organism>
<protein>
    <recommendedName>
        <fullName evidence="3">Bet v I/Major latex protein domain-containing protein</fullName>
    </recommendedName>
</protein>
<dbReference type="InterPro" id="IPR050279">
    <property type="entry name" value="Plant_def-hormone_signal"/>
</dbReference>